<protein>
    <submittedName>
        <fullName evidence="2">Uncharacterized protein</fullName>
    </submittedName>
</protein>
<dbReference type="Proteomes" id="UP000308430">
    <property type="component" value="Unassembled WGS sequence"/>
</dbReference>
<dbReference type="AlphaFoldDB" id="A0A4V3WBT6"/>
<evidence type="ECO:0000313" key="2">
    <source>
        <dbReference type="EMBL" id="THF64499.1"/>
    </source>
</evidence>
<gene>
    <name evidence="2" type="ORF">E6C76_10545</name>
</gene>
<keyword evidence="3" id="KW-1185">Reference proteome</keyword>
<accession>A0A4V3WBT6</accession>
<keyword evidence="1" id="KW-0732">Signal</keyword>
<sequence>MKISRHLAAVLPALLLGACMSHPADLPSVVEVPPGTPDGQLEFKLASGSYACDQGVRVGVQREHDHNRDRRVTVLWRGQHHVLERDPSYSGLPRFENNHSGLVWIDLPWKSVLLDGRTQKPLATECRLG</sequence>
<organism evidence="2 3">
    <name type="scientific">Pseudothauera nasutitermitis</name>
    <dbReference type="NCBI Taxonomy" id="2565930"/>
    <lineage>
        <taxon>Bacteria</taxon>
        <taxon>Pseudomonadati</taxon>
        <taxon>Pseudomonadota</taxon>
        <taxon>Betaproteobacteria</taxon>
        <taxon>Rhodocyclales</taxon>
        <taxon>Zoogloeaceae</taxon>
        <taxon>Pseudothauera</taxon>
    </lineage>
</organism>
<feature type="chain" id="PRO_5020573439" evidence="1">
    <location>
        <begin position="24"/>
        <end position="129"/>
    </location>
</feature>
<reference evidence="2 3" key="1">
    <citation type="submission" date="2019-04" db="EMBL/GenBank/DDBJ databases">
        <title>Azoarcus nasutitermitis sp. nov. isolated from termite nest.</title>
        <authorList>
            <person name="Lin S.-Y."/>
            <person name="Hameed A."/>
            <person name="Hsu Y.-H."/>
            <person name="Young C.-C."/>
        </authorList>
    </citation>
    <scope>NUCLEOTIDE SEQUENCE [LARGE SCALE GENOMIC DNA]</scope>
    <source>
        <strain evidence="2 3">CC-YHH838</strain>
    </source>
</reference>
<evidence type="ECO:0000256" key="1">
    <source>
        <dbReference type="SAM" id="SignalP"/>
    </source>
</evidence>
<evidence type="ECO:0000313" key="3">
    <source>
        <dbReference type="Proteomes" id="UP000308430"/>
    </source>
</evidence>
<dbReference type="EMBL" id="SSOC01000004">
    <property type="protein sequence ID" value="THF64499.1"/>
    <property type="molecule type" value="Genomic_DNA"/>
</dbReference>
<proteinExistence type="predicted"/>
<dbReference type="RefSeq" id="WP_136348218.1">
    <property type="nucleotide sequence ID" value="NZ_SSOC01000004.1"/>
</dbReference>
<comment type="caution">
    <text evidence="2">The sequence shown here is derived from an EMBL/GenBank/DDBJ whole genome shotgun (WGS) entry which is preliminary data.</text>
</comment>
<feature type="signal peptide" evidence="1">
    <location>
        <begin position="1"/>
        <end position="23"/>
    </location>
</feature>
<dbReference type="OrthoDB" id="5297272at2"/>
<name>A0A4V3WBT6_9RHOO</name>
<dbReference type="PROSITE" id="PS51257">
    <property type="entry name" value="PROKAR_LIPOPROTEIN"/>
    <property type="match status" value="1"/>
</dbReference>